<evidence type="ECO:0000313" key="2">
    <source>
        <dbReference type="Proteomes" id="UP001369086"/>
    </source>
</evidence>
<dbReference type="EMBL" id="JAHFZB010000011">
    <property type="protein sequence ID" value="KAK6484154.1"/>
    <property type="molecule type" value="Genomic_DNA"/>
</dbReference>
<keyword evidence="2" id="KW-1185">Reference proteome</keyword>
<reference evidence="1 2" key="1">
    <citation type="submission" date="2021-05" db="EMBL/GenBank/DDBJ databases">
        <authorList>
            <person name="Zahm M."/>
            <person name="Klopp C."/>
            <person name="Cabau C."/>
            <person name="Kuhl H."/>
            <person name="Suciu R."/>
            <person name="Ciorpac M."/>
            <person name="Holostenco D."/>
            <person name="Gessner J."/>
            <person name="Wuertz S."/>
            <person name="Hohne C."/>
            <person name="Stock M."/>
            <person name="Gislard M."/>
            <person name="Lluch J."/>
            <person name="Milhes M."/>
            <person name="Lampietro C."/>
            <person name="Lopez Roques C."/>
            <person name="Donnadieu C."/>
            <person name="Du K."/>
            <person name="Schartl M."/>
            <person name="Guiguen Y."/>
        </authorList>
    </citation>
    <scope>NUCLEOTIDE SEQUENCE [LARGE SCALE GENOMIC DNA]</scope>
    <source>
        <strain evidence="1">Hh-F2</strain>
        <tissue evidence="1">Blood</tissue>
    </source>
</reference>
<gene>
    <name evidence="1" type="ORF">HHUSO_G13867</name>
</gene>
<dbReference type="Proteomes" id="UP001369086">
    <property type="component" value="Unassembled WGS sequence"/>
</dbReference>
<comment type="caution">
    <text evidence="1">The sequence shown here is derived from an EMBL/GenBank/DDBJ whole genome shotgun (WGS) entry which is preliminary data.</text>
</comment>
<accession>A0ABR0ZHF2</accession>
<proteinExistence type="predicted"/>
<organism evidence="1 2">
    <name type="scientific">Huso huso</name>
    <name type="common">Beluga</name>
    <name type="synonym">Acipenser huso</name>
    <dbReference type="NCBI Taxonomy" id="61971"/>
    <lineage>
        <taxon>Eukaryota</taxon>
        <taxon>Metazoa</taxon>
        <taxon>Chordata</taxon>
        <taxon>Craniata</taxon>
        <taxon>Vertebrata</taxon>
        <taxon>Euteleostomi</taxon>
        <taxon>Actinopterygii</taxon>
        <taxon>Chondrostei</taxon>
        <taxon>Acipenseriformes</taxon>
        <taxon>Acipenseridae</taxon>
        <taxon>Huso</taxon>
    </lineage>
</organism>
<protein>
    <submittedName>
        <fullName evidence="1">Uncharacterized protein</fullName>
    </submittedName>
</protein>
<evidence type="ECO:0000313" key="1">
    <source>
        <dbReference type="EMBL" id="KAK6484154.1"/>
    </source>
</evidence>
<name>A0ABR0ZHF2_HUSHU</name>
<sequence length="67" mass="7882">MAAHFNNQIHWSREYLPLKQTVALEALWLVAHLQQCFKHILIRQLQRDLNRDSPKGKICCISVRADD</sequence>